<protein>
    <submittedName>
        <fullName evidence="1">Uncharacterized protein</fullName>
    </submittedName>
</protein>
<dbReference type="Proteomes" id="UP001163324">
    <property type="component" value="Chromosome 5"/>
</dbReference>
<name>A0ACC0UZM4_9HYPO</name>
<accession>A0ACC0UZM4</accession>
<dbReference type="EMBL" id="CM047944">
    <property type="protein sequence ID" value="KAI9899556.1"/>
    <property type="molecule type" value="Genomic_DNA"/>
</dbReference>
<organism evidence="1 2">
    <name type="scientific">Trichothecium roseum</name>
    <dbReference type="NCBI Taxonomy" id="47278"/>
    <lineage>
        <taxon>Eukaryota</taxon>
        <taxon>Fungi</taxon>
        <taxon>Dikarya</taxon>
        <taxon>Ascomycota</taxon>
        <taxon>Pezizomycotina</taxon>
        <taxon>Sordariomycetes</taxon>
        <taxon>Hypocreomycetidae</taxon>
        <taxon>Hypocreales</taxon>
        <taxon>Hypocreales incertae sedis</taxon>
        <taxon>Trichothecium</taxon>
    </lineage>
</organism>
<sequence>MSQSLSSHGRGGAGNMADVAGSPRLQPSDLGTPTLKKPIVTTGRGGTGNMAKATDSKEARHLQDVDAVVRRPSQGTQHAGRGGAGNIFKESEKKDLQNKAGDSAVDDSHDYDSGAADDSGEKEEEEAKDDGFVAKLKNGILGRRSNS</sequence>
<reference evidence="1" key="1">
    <citation type="submission" date="2022-10" db="EMBL/GenBank/DDBJ databases">
        <title>Complete Genome of Trichothecium roseum strain YXFP-22015, a Plant Pathogen Isolated from Citrus.</title>
        <authorList>
            <person name="Wang Y."/>
            <person name="Zhu L."/>
        </authorList>
    </citation>
    <scope>NUCLEOTIDE SEQUENCE</scope>
    <source>
        <strain evidence="1">YXFP-22015</strain>
    </source>
</reference>
<proteinExistence type="predicted"/>
<evidence type="ECO:0000313" key="2">
    <source>
        <dbReference type="Proteomes" id="UP001163324"/>
    </source>
</evidence>
<gene>
    <name evidence="1" type="ORF">N3K66_006017</name>
</gene>
<comment type="caution">
    <text evidence="1">The sequence shown here is derived from an EMBL/GenBank/DDBJ whole genome shotgun (WGS) entry which is preliminary data.</text>
</comment>
<keyword evidence="2" id="KW-1185">Reference proteome</keyword>
<evidence type="ECO:0000313" key="1">
    <source>
        <dbReference type="EMBL" id="KAI9899556.1"/>
    </source>
</evidence>